<dbReference type="PROSITE" id="PS00107">
    <property type="entry name" value="PROTEIN_KINASE_ATP"/>
    <property type="match status" value="2"/>
</dbReference>
<name>A0A8K1CEP6_PYTOL</name>
<dbReference type="PROSITE" id="PS51450">
    <property type="entry name" value="LRR"/>
    <property type="match status" value="1"/>
</dbReference>
<dbReference type="SMART" id="SM00364">
    <property type="entry name" value="LRR_BAC"/>
    <property type="match status" value="7"/>
</dbReference>
<evidence type="ECO:0000313" key="11">
    <source>
        <dbReference type="Proteomes" id="UP000794436"/>
    </source>
</evidence>
<dbReference type="Gene3D" id="1.10.510.10">
    <property type="entry name" value="Transferase(Phosphotransferase) domain 1"/>
    <property type="match status" value="2"/>
</dbReference>
<dbReference type="InterPro" id="IPR008271">
    <property type="entry name" value="Ser/Thr_kinase_AS"/>
</dbReference>
<dbReference type="SUPFAM" id="SSF52058">
    <property type="entry name" value="L domain-like"/>
    <property type="match status" value="4"/>
</dbReference>
<dbReference type="InterPro" id="IPR003591">
    <property type="entry name" value="Leu-rich_rpt_typical-subtyp"/>
</dbReference>
<dbReference type="CDD" id="cd13999">
    <property type="entry name" value="STKc_MAP3K-like"/>
    <property type="match status" value="1"/>
</dbReference>
<dbReference type="Proteomes" id="UP000794436">
    <property type="component" value="Unassembled WGS sequence"/>
</dbReference>
<protein>
    <recommendedName>
        <fullName evidence="9">Protein kinase domain-containing protein</fullName>
    </recommendedName>
</protein>
<dbReference type="SMART" id="SM00220">
    <property type="entry name" value="S_TKc"/>
    <property type="match status" value="2"/>
</dbReference>
<evidence type="ECO:0000256" key="4">
    <source>
        <dbReference type="ARBA" id="ARBA00022840"/>
    </source>
</evidence>
<evidence type="ECO:0000259" key="9">
    <source>
        <dbReference type="PROSITE" id="PS50011"/>
    </source>
</evidence>
<feature type="transmembrane region" description="Helical" evidence="7">
    <location>
        <begin position="1445"/>
        <end position="1467"/>
    </location>
</feature>
<dbReference type="PANTHER" id="PTHR48056">
    <property type="entry name" value="LRR RECEPTOR-LIKE SERINE/THREONINE-PROTEIN KINASE-RELATED"/>
    <property type="match status" value="1"/>
</dbReference>
<evidence type="ECO:0000256" key="3">
    <source>
        <dbReference type="ARBA" id="ARBA00022741"/>
    </source>
</evidence>
<accession>A0A8K1CEP6</accession>
<dbReference type="Gene3D" id="3.80.10.10">
    <property type="entry name" value="Ribonuclease Inhibitor"/>
    <property type="match status" value="5"/>
</dbReference>
<keyword evidence="4 5" id="KW-0067">ATP-binding</keyword>
<keyword evidence="2" id="KW-0677">Repeat</keyword>
<dbReference type="SUPFAM" id="SSF56112">
    <property type="entry name" value="Protein kinase-like (PK-like)"/>
    <property type="match status" value="2"/>
</dbReference>
<dbReference type="GO" id="GO:0005524">
    <property type="term" value="F:ATP binding"/>
    <property type="evidence" value="ECO:0007669"/>
    <property type="project" value="UniProtKB-UniRule"/>
</dbReference>
<feature type="domain" description="Protein kinase" evidence="9">
    <location>
        <begin position="1513"/>
        <end position="1777"/>
    </location>
</feature>
<evidence type="ECO:0000313" key="10">
    <source>
        <dbReference type="EMBL" id="TMW61825.1"/>
    </source>
</evidence>
<dbReference type="EMBL" id="SPLM01000075">
    <property type="protein sequence ID" value="TMW61825.1"/>
    <property type="molecule type" value="Genomic_DNA"/>
</dbReference>
<feature type="binding site" evidence="5">
    <location>
        <position position="1540"/>
    </location>
    <ligand>
        <name>ATP</name>
        <dbReference type="ChEBI" id="CHEBI:30616"/>
    </ligand>
</feature>
<dbReference type="PROSITE" id="PS50011">
    <property type="entry name" value="PROTEIN_KINASE_DOM"/>
    <property type="match status" value="2"/>
</dbReference>
<dbReference type="InterPro" id="IPR050647">
    <property type="entry name" value="Plant_LRR-RLKs"/>
</dbReference>
<dbReference type="Pfam" id="PF00069">
    <property type="entry name" value="Pkinase"/>
    <property type="match status" value="2"/>
</dbReference>
<dbReference type="SMART" id="SM00369">
    <property type="entry name" value="LRR_TYP"/>
    <property type="match status" value="7"/>
</dbReference>
<evidence type="ECO:0000256" key="5">
    <source>
        <dbReference type="PROSITE-ProRule" id="PRU10141"/>
    </source>
</evidence>
<feature type="signal peptide" evidence="8">
    <location>
        <begin position="1"/>
        <end position="20"/>
    </location>
</feature>
<evidence type="ECO:0000256" key="2">
    <source>
        <dbReference type="ARBA" id="ARBA00022737"/>
    </source>
</evidence>
<gene>
    <name evidence="10" type="ORF">Poli38472_010888</name>
</gene>
<dbReference type="SMART" id="SM00368">
    <property type="entry name" value="LRR_RI"/>
    <property type="match status" value="5"/>
</dbReference>
<keyword evidence="3 5" id="KW-0547">Nucleotide-binding</keyword>
<organism evidence="10 11">
    <name type="scientific">Pythium oligandrum</name>
    <name type="common">Mycoparasitic fungus</name>
    <dbReference type="NCBI Taxonomy" id="41045"/>
    <lineage>
        <taxon>Eukaryota</taxon>
        <taxon>Sar</taxon>
        <taxon>Stramenopiles</taxon>
        <taxon>Oomycota</taxon>
        <taxon>Peronosporomycetes</taxon>
        <taxon>Pythiales</taxon>
        <taxon>Pythiaceae</taxon>
        <taxon>Pythium</taxon>
    </lineage>
</organism>
<evidence type="ECO:0000256" key="1">
    <source>
        <dbReference type="ARBA" id="ARBA00022614"/>
    </source>
</evidence>
<dbReference type="InterPro" id="IPR001611">
    <property type="entry name" value="Leu-rich_rpt"/>
</dbReference>
<keyword evidence="8" id="KW-0732">Signal</keyword>
<dbReference type="InterPro" id="IPR000719">
    <property type="entry name" value="Prot_kinase_dom"/>
</dbReference>
<keyword evidence="7" id="KW-1133">Transmembrane helix</keyword>
<keyword evidence="1" id="KW-0433">Leucine-rich repeat</keyword>
<feature type="compositionally biased region" description="Low complexity" evidence="6">
    <location>
        <begin position="615"/>
        <end position="628"/>
    </location>
</feature>
<feature type="region of interest" description="Disordered" evidence="6">
    <location>
        <begin position="610"/>
        <end position="631"/>
    </location>
</feature>
<dbReference type="PROSITE" id="PS00108">
    <property type="entry name" value="PROTEIN_KINASE_ST"/>
    <property type="match status" value="2"/>
</dbReference>
<evidence type="ECO:0000256" key="7">
    <source>
        <dbReference type="SAM" id="Phobius"/>
    </source>
</evidence>
<sequence>MRTVSVLLLSVLATVSVVIAEEDDTLVCPANTKDDDEKPVIFADCSKACGYEGFCIYYPYEYRDECTGRLTNRCVHANECTYECFEMSPTLIEFYRTWDDMVEYATHRLTMKSAEPFVNVTLVQSFRTDAYPTSNFAFSGRQRYLEALDVGNPPYIPPAGPVDFVVPDSALQSSADRTAIGLEAVPCPAFPSEPQEFPKLALLNLVECGLTELPWEDYKAPILMMVYLQRNHLSDLPVLPSSVVQIDLSENAFTSLPASLKKLPLLTILNMKHNRLGKLPASSLSTSLSSLILRNCSLPEVPSDIAKMKALRQLDLSLNDLGDSFDASKLPASLAQLSIGWCGLKKAPTDLPDDIELQYLDISGNTLDPDDLGSLPTSISELHIQDSQLTRVPSAISSHFANLLTLDLASNPLETIEAGELPDTITTLVISGASLPEIADDALPSKLNVANITNSNLEKVPYQLSFYRTRETINLSGNKITTVSRISAESIDLSRNEISSFSGDIQDTLVLDLSYNRLTTFKLSPQIDTVKILHLRGNNLTTVPSGLYRQRALQVLDLRDNPIKDYLPSSQDWPSLQGIPVVRMDLSQLKTSCSKKVRFKEHMICDPLNPVENLSSSDSGSSESNATSKPADSSVVETVVAVLYYRRRSHHTMEMAKVLGTNDTTISAEENMLWHDEELVRHRLDASMVQVERLLGSGMYGEVFLATYQQQRVVVKRLKDRNSSRQQIQQFVNEIKMMANFRFPKIVRFIGAVWTKESDVAVVAEYMAGGDLRAYLDNTKRRARDGWTVEKYRIALDIAEALVYLHSLDPPMIHRDLKSCNVLLDGEMNAVLSDFGTTREVDDESTMTAEVGTALWMAPEVLGGRRYDQSADIYSLGVILSELDTHELPFRIAEHQTMDNLHLLMGGVMSGSLQTPTEIDFYQTWDDMVEYAAHTLTMTDKSHAYVNASLVQSFQADAFTNTDVLFSGRKSSQGLVGVGNAPYIAPLEPVPFKIPESIFKGDSTRYRLSVPCPSFPSEPQSFTNLTSIILQKNHLTDLPAFSPKMVLLDISENAFTKLPETIKDYSGLLVLNLKHNPIKAISTKSLPTERLNNLLLQNCSLSEVPSDVAKMSFLQQLELSHNDLGDSFDESKLPLFLKQLSVAWCGLKRAPTKLPEGIKLQTLDISGNTLDPEDLKSLPKGITNLIIQDAKLTRIPSAVSSHFTNLTSLDLSSNPLEKIEKGELPWLLSSLVIDGAMLPKLPDGTLPYKLSVANITNSELEEVPYQLSYYAEHDVINLSGNKITTVDRMSATRIDLSHNEIMSFSGEIRNTLVLDLSYNQLTSFKLSPQIDTVKILHLRGNNLTTFSSGLYRQRALQVLDLRDNPIKNCLPSTQDFKFLQGVPVVRMDASQLRTGCSKKIRFKEHMICDPSNPIEDLSASESGAASKSSDSSGMVVNKSDSSSTLVIAVSVVGTAVIVVALGALLYYRRRQHRYNTMEMAKILGTNETTASGEENSLWQDEDLARHRLDASMVQVERLLGTGMYGEVFLATYQQQRVVVKRLKDRNSSRQQIQQFVNEIKMMANFRFPKIVRFIGVVWTKESDVAVVTEYMAGGDLRAYLDSTKRRARDGWTVEKYRIVLDIAEALVYLHSLDPPMIHRDLKSCNVLLDGEMNAVLSDFGTTREVDDESTMTAEVGTALWMAPEVLGGRRYDQSADIYSLGVILSELDTHELPFRIAERQTMDGLHLMGGVISGSLRVKFLPSCPEGIRVLAVRCTTLDPFERPSTLEVAYELRRMLRAEVQASSTLSRSSRGSTARHSSIFR</sequence>
<keyword evidence="7" id="KW-0472">Membrane</keyword>
<evidence type="ECO:0000256" key="6">
    <source>
        <dbReference type="SAM" id="MobiDB-lite"/>
    </source>
</evidence>
<evidence type="ECO:0000256" key="8">
    <source>
        <dbReference type="SAM" id="SignalP"/>
    </source>
</evidence>
<feature type="domain" description="Protein kinase" evidence="9">
    <location>
        <begin position="689"/>
        <end position="955"/>
    </location>
</feature>
<dbReference type="GO" id="GO:0004672">
    <property type="term" value="F:protein kinase activity"/>
    <property type="evidence" value="ECO:0007669"/>
    <property type="project" value="InterPro"/>
</dbReference>
<dbReference type="CDD" id="cd12087">
    <property type="entry name" value="TM_EGFR-like"/>
    <property type="match status" value="1"/>
</dbReference>
<comment type="caution">
    <text evidence="10">The sequence shown here is derived from an EMBL/GenBank/DDBJ whole genome shotgun (WGS) entry which is preliminary data.</text>
</comment>
<feature type="chain" id="PRO_5035453649" description="Protein kinase domain-containing protein" evidence="8">
    <location>
        <begin position="21"/>
        <end position="1803"/>
    </location>
</feature>
<dbReference type="InterPro" id="IPR017441">
    <property type="entry name" value="Protein_kinase_ATP_BS"/>
</dbReference>
<feature type="binding site" evidence="5">
    <location>
        <position position="716"/>
    </location>
    <ligand>
        <name>ATP</name>
        <dbReference type="ChEBI" id="CHEBI:30616"/>
    </ligand>
</feature>
<reference evidence="10" key="1">
    <citation type="submission" date="2019-03" db="EMBL/GenBank/DDBJ databases">
        <title>Long read genome sequence of the mycoparasitic Pythium oligandrum ATCC 38472 isolated from sugarbeet rhizosphere.</title>
        <authorList>
            <person name="Gaulin E."/>
        </authorList>
    </citation>
    <scope>NUCLEOTIDE SEQUENCE</scope>
    <source>
        <strain evidence="10">ATCC 38472_TT</strain>
    </source>
</reference>
<dbReference type="PANTHER" id="PTHR48056:SF81">
    <property type="entry name" value="RECEPTOR PROTEIN-TYROSINE KINASE CEPR1"/>
    <property type="match status" value="1"/>
</dbReference>
<dbReference type="Pfam" id="PF13516">
    <property type="entry name" value="LRR_6"/>
    <property type="match status" value="2"/>
</dbReference>
<dbReference type="InterPro" id="IPR032675">
    <property type="entry name" value="LRR_dom_sf"/>
</dbReference>
<keyword evidence="7" id="KW-0812">Transmembrane</keyword>
<proteinExistence type="predicted"/>
<keyword evidence="11" id="KW-1185">Reference proteome</keyword>
<dbReference type="InterPro" id="IPR011009">
    <property type="entry name" value="Kinase-like_dom_sf"/>
</dbReference>